<sequence length="60" mass="6729">MILLLSCSDLPLCVLHNKNKELQLHFLKGRANQFDVMLANARNFGLAARFPSKFLIENGG</sequence>
<name>A0ABS7DDR6_9GAMM</name>
<evidence type="ECO:0000313" key="1">
    <source>
        <dbReference type="EMBL" id="MBW7569445.1"/>
    </source>
</evidence>
<dbReference type="RefSeq" id="WP_219935972.1">
    <property type="nucleotide sequence ID" value="NZ_JAGFNY010000001.1"/>
</dbReference>
<keyword evidence="2" id="KW-1185">Reference proteome</keyword>
<evidence type="ECO:0000313" key="2">
    <source>
        <dbReference type="Proteomes" id="UP000731465"/>
    </source>
</evidence>
<organism evidence="1 2">
    <name type="scientific">Succinivibrio faecicola</name>
    <dbReference type="NCBI Taxonomy" id="2820300"/>
    <lineage>
        <taxon>Bacteria</taxon>
        <taxon>Pseudomonadati</taxon>
        <taxon>Pseudomonadota</taxon>
        <taxon>Gammaproteobacteria</taxon>
        <taxon>Aeromonadales</taxon>
        <taxon>Succinivibrionaceae</taxon>
        <taxon>Succinivibrio</taxon>
    </lineage>
</organism>
<accession>A0ABS7DDR6</accession>
<dbReference type="Proteomes" id="UP000731465">
    <property type="component" value="Unassembled WGS sequence"/>
</dbReference>
<reference evidence="1 2" key="1">
    <citation type="submission" date="2021-03" db="EMBL/GenBank/DDBJ databases">
        <title>Succinivibrio sp. nov. isolated from feces of cow.</title>
        <authorList>
            <person name="Choi J.-Y."/>
        </authorList>
    </citation>
    <scope>NUCLEOTIDE SEQUENCE [LARGE SCALE GENOMIC DNA]</scope>
    <source>
        <strain evidence="1 2">AGMB01872</strain>
    </source>
</reference>
<dbReference type="EMBL" id="JAGFNY010000001">
    <property type="protein sequence ID" value="MBW7569445.1"/>
    <property type="molecule type" value="Genomic_DNA"/>
</dbReference>
<proteinExistence type="predicted"/>
<protein>
    <submittedName>
        <fullName evidence="1">Uncharacterized protein</fullName>
    </submittedName>
</protein>
<gene>
    <name evidence="1" type="ORF">J5V48_00845</name>
</gene>
<comment type="caution">
    <text evidence="1">The sequence shown here is derived from an EMBL/GenBank/DDBJ whole genome shotgun (WGS) entry which is preliminary data.</text>
</comment>